<protein>
    <submittedName>
        <fullName evidence="2">Uncharacterized protein</fullName>
    </submittedName>
</protein>
<feature type="region of interest" description="Disordered" evidence="1">
    <location>
        <begin position="1"/>
        <end position="25"/>
    </location>
</feature>
<dbReference type="Proteomes" id="UP000053825">
    <property type="component" value="Unassembled WGS sequence"/>
</dbReference>
<sequence>MKLLAQAGVSPRRNWRTSAGQRRRNTPFHRTSRCVPCVTSFILPTSFFNFNHCARILFH</sequence>
<name>A0A0L7QYD3_9HYME</name>
<reference evidence="2 3" key="1">
    <citation type="submission" date="2015-07" db="EMBL/GenBank/DDBJ databases">
        <title>The genome of Habropoda laboriosa.</title>
        <authorList>
            <person name="Pan H."/>
            <person name="Kapheim K."/>
        </authorList>
    </citation>
    <scope>NUCLEOTIDE SEQUENCE [LARGE SCALE GENOMIC DNA]</scope>
    <source>
        <strain evidence="2">0110345459</strain>
    </source>
</reference>
<proteinExistence type="predicted"/>
<organism evidence="2 3">
    <name type="scientific">Habropoda laboriosa</name>
    <dbReference type="NCBI Taxonomy" id="597456"/>
    <lineage>
        <taxon>Eukaryota</taxon>
        <taxon>Metazoa</taxon>
        <taxon>Ecdysozoa</taxon>
        <taxon>Arthropoda</taxon>
        <taxon>Hexapoda</taxon>
        <taxon>Insecta</taxon>
        <taxon>Pterygota</taxon>
        <taxon>Neoptera</taxon>
        <taxon>Endopterygota</taxon>
        <taxon>Hymenoptera</taxon>
        <taxon>Apocrita</taxon>
        <taxon>Aculeata</taxon>
        <taxon>Apoidea</taxon>
        <taxon>Anthophila</taxon>
        <taxon>Apidae</taxon>
        <taxon>Habropoda</taxon>
    </lineage>
</organism>
<keyword evidence="3" id="KW-1185">Reference proteome</keyword>
<accession>A0A0L7QYD3</accession>
<evidence type="ECO:0000313" key="2">
    <source>
        <dbReference type="EMBL" id="KOC63556.1"/>
    </source>
</evidence>
<dbReference type="EMBL" id="KQ414694">
    <property type="protein sequence ID" value="KOC63556.1"/>
    <property type="molecule type" value="Genomic_DNA"/>
</dbReference>
<gene>
    <name evidence="2" type="ORF">WH47_02303</name>
</gene>
<evidence type="ECO:0000313" key="3">
    <source>
        <dbReference type="Proteomes" id="UP000053825"/>
    </source>
</evidence>
<evidence type="ECO:0000256" key="1">
    <source>
        <dbReference type="SAM" id="MobiDB-lite"/>
    </source>
</evidence>
<dbReference type="AlphaFoldDB" id="A0A0L7QYD3"/>